<dbReference type="OrthoDB" id="2753784at2"/>
<proteinExistence type="predicted"/>
<sequence length="1060" mass="123870">MIPCLNKESLKLLVGTADERYEYSPEYFRQTHFPQMMHRYHGSQLIAEITEDELFDELTEVDSSGNRVYLIFGSTGSGKSELLCWIKDKWIHQNVERPVIRISRSELNPQVLIKKCFDILGISLKVTIDEKRWDLLLKKPVTIINQIVWTTLSETLATDEEIVPVALMIRPIIERNVIEFTKQIERGRVKNPLEVIHREQFEDILSKTTLSFKIDYESFRQTISQKLDHFLFEGWDIGSLFKQISDHLKLNQIRPLLLIDDLVQSVNIYATELLDQLITLEEGNWDVVIGLTPGGFQDSKRGADLTNRIQNLDTIDDRVKKIWLSDESGKNFYSLNRNQVVPYMANYLKHLKSTRGYTCSLKCSHFWDCKNLVQSPVTQKEDIDVDLSVNLLPFNSPMMKRVYDAIPIGKGKLRYLILNSKEIIRFFLQGKRELISRVVPLIKREMFADHPDLLIKTFSEWYVFEGDDQVVLPQELLKHFKYEQGDLSVALHSISYQMPFKEPVTEFTIDIPEGPLEVRDWVEGKRVNVELLEPVRLGVATLVHDVVKGVTMSRPFTPRTLGILQRKEVSNRTRYPITFTDIEKCMSHEIKVRRGYSALEITNFQQLKPAEKAKLFQRISNEYDTARWIYQADTLHLLWQRELEQKLGITLPSFAYHLKKWVEGCLKISRASWANQIKSPFTQEVIHVSEQLYQDWFLLRDNMLDTVGINAVESIDFDKWIREYSPVKELEEYEIGERSFSVFLIGLKEEYLQYFETLSHTLKQTNEERSSLVHYLLTSPEEDNHLFASKLVLIHKKSHYEYEDFVAYSILEESMELREIIKKFSVDEGLREEVVELAKRLESYSQQLVSLLNEYGQYLSYSTISEKPSWGDLNTEKERYRVLIDELVRLNNCISLSPKLALATILNSAIETSEVLHLKMMWTHLVESGRKLLNRELVGQDLIHYIVGWQSIDLHSISNHVVNQTQKEVERLKLLKMLRSDLGNEDAANLNQLIECIESNKEIRPAIKRQLRHLVEHGYCTLPPVQWRKLLDDLKEKFPSLFKIVEIRLVANNSMNEKNY</sequence>
<name>A0A3M8DX71_9BACL</name>
<keyword evidence="4" id="KW-1185">Reference proteome</keyword>
<dbReference type="Pfam" id="PF07693">
    <property type="entry name" value="KAP_NTPase"/>
    <property type="match status" value="1"/>
</dbReference>
<dbReference type="EMBL" id="RHHQ01000003">
    <property type="protein sequence ID" value="RNB92524.1"/>
    <property type="molecule type" value="Genomic_DNA"/>
</dbReference>
<dbReference type="RefSeq" id="WP_122916229.1">
    <property type="nucleotide sequence ID" value="NZ_RHHQ01000003.1"/>
</dbReference>
<dbReference type="InterPro" id="IPR011646">
    <property type="entry name" value="KAP_P-loop"/>
</dbReference>
<protein>
    <recommendedName>
        <fullName evidence="2">KAP NTPase domain-containing protein</fullName>
    </recommendedName>
</protein>
<evidence type="ECO:0000313" key="3">
    <source>
        <dbReference type="EMBL" id="RNB92524.1"/>
    </source>
</evidence>
<organism evidence="3 4">
    <name type="scientific">Brevibacillus fluminis</name>
    <dbReference type="NCBI Taxonomy" id="511487"/>
    <lineage>
        <taxon>Bacteria</taxon>
        <taxon>Bacillati</taxon>
        <taxon>Bacillota</taxon>
        <taxon>Bacilli</taxon>
        <taxon>Bacillales</taxon>
        <taxon>Paenibacillaceae</taxon>
        <taxon>Brevibacillus</taxon>
    </lineage>
</organism>
<evidence type="ECO:0000256" key="1">
    <source>
        <dbReference type="SAM" id="Coils"/>
    </source>
</evidence>
<dbReference type="AlphaFoldDB" id="A0A3M8DX71"/>
<evidence type="ECO:0000259" key="2">
    <source>
        <dbReference type="Pfam" id="PF07693"/>
    </source>
</evidence>
<dbReference type="InterPro" id="IPR027417">
    <property type="entry name" value="P-loop_NTPase"/>
</dbReference>
<accession>A0A3M8DX71</accession>
<feature type="domain" description="KAP NTPase" evidence="2">
    <location>
        <begin position="68"/>
        <end position="262"/>
    </location>
</feature>
<comment type="caution">
    <text evidence="3">The sequence shown here is derived from an EMBL/GenBank/DDBJ whole genome shotgun (WGS) entry which is preliminary data.</text>
</comment>
<dbReference type="Proteomes" id="UP000271031">
    <property type="component" value="Unassembled WGS sequence"/>
</dbReference>
<gene>
    <name evidence="3" type="ORF">EDM56_02180</name>
</gene>
<dbReference type="SUPFAM" id="SSF52540">
    <property type="entry name" value="P-loop containing nucleoside triphosphate hydrolases"/>
    <property type="match status" value="1"/>
</dbReference>
<feature type="coiled-coil region" evidence="1">
    <location>
        <begin position="827"/>
        <end position="854"/>
    </location>
</feature>
<evidence type="ECO:0000313" key="4">
    <source>
        <dbReference type="Proteomes" id="UP000271031"/>
    </source>
</evidence>
<reference evidence="3 4" key="1">
    <citation type="submission" date="2018-10" db="EMBL/GenBank/DDBJ databases">
        <title>Phylogenomics of Brevibacillus.</title>
        <authorList>
            <person name="Dunlap C."/>
        </authorList>
    </citation>
    <scope>NUCLEOTIDE SEQUENCE [LARGE SCALE GENOMIC DNA]</scope>
    <source>
        <strain evidence="3 4">JCM 15716</strain>
    </source>
</reference>
<keyword evidence="1" id="KW-0175">Coiled coil</keyword>